<dbReference type="Proteomes" id="UP001237207">
    <property type="component" value="Unassembled WGS sequence"/>
</dbReference>
<dbReference type="EMBL" id="JAUSUC010000054">
    <property type="protein sequence ID" value="MDQ0216517.1"/>
    <property type="molecule type" value="Genomic_DNA"/>
</dbReference>
<dbReference type="AlphaFoldDB" id="A0AAJ1T4C0"/>
<comment type="caution">
    <text evidence="1">The sequence shown here is derived from an EMBL/GenBank/DDBJ whole genome shotgun (WGS) entry which is preliminary data.</text>
</comment>
<sequence length="107" mass="12311">MKYEIKFRENERGIEVEVPDAISAVAILLMGDVQSNSQPWLKLINKVIRGESNYEECTGNNCTLEINQDTTKILDNYSEEEDECVIETNELKKIIELWAEKINSTVE</sequence>
<dbReference type="RefSeq" id="WP_307258581.1">
    <property type="nucleotide sequence ID" value="NZ_JAUSUC010000054.1"/>
</dbReference>
<reference evidence="1" key="1">
    <citation type="submission" date="2023-07" db="EMBL/GenBank/DDBJ databases">
        <title>Genomic Encyclopedia of Type Strains, Phase IV (KMG-IV): sequencing the most valuable type-strain genomes for metagenomic binning, comparative biology and taxonomic classification.</title>
        <authorList>
            <person name="Goeker M."/>
        </authorList>
    </citation>
    <scope>NUCLEOTIDE SEQUENCE</scope>
    <source>
        <strain evidence="1">DSM 23947</strain>
    </source>
</reference>
<gene>
    <name evidence="1" type="ORF">J2S13_002977</name>
</gene>
<evidence type="ECO:0000313" key="1">
    <source>
        <dbReference type="EMBL" id="MDQ0216517.1"/>
    </source>
</evidence>
<accession>A0AAJ1T4C0</accession>
<keyword evidence="2" id="KW-1185">Reference proteome</keyword>
<protein>
    <submittedName>
        <fullName evidence="1">Uncharacterized protein</fullName>
    </submittedName>
</protein>
<proteinExistence type="predicted"/>
<organism evidence="1 2">
    <name type="scientific">Oikeobacillus pervagus</name>
    <dbReference type="NCBI Taxonomy" id="1325931"/>
    <lineage>
        <taxon>Bacteria</taxon>
        <taxon>Bacillati</taxon>
        <taxon>Bacillota</taxon>
        <taxon>Bacilli</taxon>
        <taxon>Bacillales</taxon>
        <taxon>Bacillaceae</taxon>
        <taxon>Oikeobacillus</taxon>
    </lineage>
</organism>
<evidence type="ECO:0000313" key="2">
    <source>
        <dbReference type="Proteomes" id="UP001237207"/>
    </source>
</evidence>
<name>A0AAJ1T4C0_9BACI</name>